<sequence>MRSVSYQIDRLQKVLGELDLRGELPQDESQQLLLALANATAIARRAAMWQKHHQTTTHGSPSAVNCLDRKENRPASTSNSGVIERNSKDRESAAGKMCANAPVECDSKDPYNKLKRETINSIAESHNLSVEELRRFNSKLLEFNADEVLPPNTYITLKANVPAPRPSEEEDAAALYQRGEEAMLAIEATSMECPLPLAPLPNTQERHRCGGAVEDVREASGRLNSVGDMTGKGGSSARDQLLLLPSPSPIRSSANFDRRRRESDAFKGETFACNTTKAAAVVGNDRSEHLGACDNALSAAQLSAEYKPDVNSTESLNLKGSTLSTDCAVALSRLSSNVVPASLLSNIRAVKPPLPSFSALANDITPIEKRNNTCLSSLDKSHSATCGQLLHMEHSSNGPLATALPVTSEKHDANSNNGGSVGPLCPADRVSAGAQSAHSVFMADNSLSCLAEKGDYITSSRDQSVGGADFDTIRSIAIQYNLAVESIVRWNPHLKNYAVEDPLPPNLPVTLPISA</sequence>
<reference evidence="3" key="1">
    <citation type="journal article" date="2012" name="Proc. Natl. Acad. Sci. U.S.A.">
        <title>Antigenic diversity is generated by distinct evolutionary mechanisms in African trypanosome species.</title>
        <authorList>
            <person name="Jackson A.P."/>
            <person name="Berry A."/>
            <person name="Aslett M."/>
            <person name="Allison H.C."/>
            <person name="Burton P."/>
            <person name="Vavrova-Anderson J."/>
            <person name="Brown R."/>
            <person name="Browne H."/>
            <person name="Corton N."/>
            <person name="Hauser H."/>
            <person name="Gamble J."/>
            <person name="Gilderthorp R."/>
            <person name="Marcello L."/>
            <person name="McQuillan J."/>
            <person name="Otto T.D."/>
            <person name="Quail M.A."/>
            <person name="Sanders M.J."/>
            <person name="van Tonder A."/>
            <person name="Ginger M.L."/>
            <person name="Field M.C."/>
            <person name="Barry J.D."/>
            <person name="Hertz-Fowler C."/>
            <person name="Berriman M."/>
        </authorList>
    </citation>
    <scope>NUCLEOTIDE SEQUENCE</scope>
    <source>
        <strain evidence="3">IL3000</strain>
    </source>
</reference>
<accession>G0ULY3</accession>
<dbReference type="Pfam" id="PF01476">
    <property type="entry name" value="LysM"/>
    <property type="match status" value="2"/>
</dbReference>
<proteinExistence type="predicted"/>
<gene>
    <name evidence="3" type="ORF">TCIL3000_5_3920</name>
</gene>
<organism evidence="3">
    <name type="scientific">Trypanosoma congolense (strain IL3000)</name>
    <dbReference type="NCBI Taxonomy" id="1068625"/>
    <lineage>
        <taxon>Eukaryota</taxon>
        <taxon>Discoba</taxon>
        <taxon>Euglenozoa</taxon>
        <taxon>Kinetoplastea</taxon>
        <taxon>Metakinetoplastina</taxon>
        <taxon>Trypanosomatida</taxon>
        <taxon>Trypanosomatidae</taxon>
        <taxon>Trypanosoma</taxon>
        <taxon>Nannomonas</taxon>
    </lineage>
</organism>
<evidence type="ECO:0000256" key="1">
    <source>
        <dbReference type="SAM" id="MobiDB-lite"/>
    </source>
</evidence>
<feature type="region of interest" description="Disordered" evidence="1">
    <location>
        <begin position="50"/>
        <end position="95"/>
    </location>
</feature>
<evidence type="ECO:0000259" key="2">
    <source>
        <dbReference type="Pfam" id="PF01476"/>
    </source>
</evidence>
<dbReference type="InterPro" id="IPR018392">
    <property type="entry name" value="LysM"/>
</dbReference>
<protein>
    <submittedName>
        <fullName evidence="3">Uncharacterized protein TCIL3000_5_3920</fullName>
    </submittedName>
</protein>
<dbReference type="EMBL" id="HE575318">
    <property type="protein sequence ID" value="CCC90645.1"/>
    <property type="molecule type" value="Genomic_DNA"/>
</dbReference>
<evidence type="ECO:0000313" key="3">
    <source>
        <dbReference type="EMBL" id="CCC90645.1"/>
    </source>
</evidence>
<dbReference type="VEuPathDB" id="TriTrypDB:TcIL3000_5_3920"/>
<dbReference type="AlphaFoldDB" id="G0ULY3"/>
<name>G0ULY3_TRYCI</name>
<dbReference type="CDD" id="cd00118">
    <property type="entry name" value="LysM"/>
    <property type="match status" value="1"/>
</dbReference>
<feature type="domain" description="LysM" evidence="2">
    <location>
        <begin position="116"/>
        <end position="145"/>
    </location>
</feature>
<feature type="domain" description="LysM" evidence="2">
    <location>
        <begin position="471"/>
        <end position="497"/>
    </location>
</feature>